<evidence type="ECO:0000259" key="1">
    <source>
        <dbReference type="Pfam" id="PF01425"/>
    </source>
</evidence>
<keyword evidence="3" id="KW-1185">Reference proteome</keyword>
<evidence type="ECO:0000313" key="2">
    <source>
        <dbReference type="EMBL" id="QJF51749.1"/>
    </source>
</evidence>
<dbReference type="InterPro" id="IPR036928">
    <property type="entry name" value="AS_sf"/>
</dbReference>
<dbReference type="PANTHER" id="PTHR11895">
    <property type="entry name" value="TRANSAMIDASE"/>
    <property type="match status" value="1"/>
</dbReference>
<protein>
    <submittedName>
        <fullName evidence="2">Amidase</fullName>
    </submittedName>
</protein>
<dbReference type="EMBL" id="CP048788">
    <property type="protein sequence ID" value="QJF51749.1"/>
    <property type="molecule type" value="Genomic_DNA"/>
</dbReference>
<dbReference type="RefSeq" id="WP_169640966.1">
    <property type="nucleotide sequence ID" value="NZ_CP048788.1"/>
</dbReference>
<dbReference type="Gene3D" id="3.90.1300.10">
    <property type="entry name" value="Amidase signature (AS) domain"/>
    <property type="match status" value="1"/>
</dbReference>
<dbReference type="AlphaFoldDB" id="A0A858SS77"/>
<dbReference type="SUPFAM" id="SSF75304">
    <property type="entry name" value="Amidase signature (AS) enzymes"/>
    <property type="match status" value="1"/>
</dbReference>
<dbReference type="KEGG" id="rpon:G3256_11540"/>
<dbReference type="InterPro" id="IPR023631">
    <property type="entry name" value="Amidase_dom"/>
</dbReference>
<reference evidence="2 3" key="1">
    <citation type="submission" date="2020-02" db="EMBL/GenBank/DDBJ databases">
        <title>Genome sequence of Roseobacter ponti.</title>
        <authorList>
            <person name="Hollensteiner J."/>
            <person name="Schneider D."/>
            <person name="Poehlein A."/>
            <person name="Daniel R."/>
        </authorList>
    </citation>
    <scope>NUCLEOTIDE SEQUENCE [LARGE SCALE GENOMIC DNA]</scope>
    <source>
        <strain evidence="2 3">DSM 106830</strain>
    </source>
</reference>
<feature type="domain" description="Amidase" evidence="1">
    <location>
        <begin position="27"/>
        <end position="432"/>
    </location>
</feature>
<dbReference type="PANTHER" id="PTHR11895:SF151">
    <property type="entry name" value="GLUTAMYL-TRNA(GLN) AMIDOTRANSFERASE SUBUNIT A"/>
    <property type="match status" value="1"/>
</dbReference>
<gene>
    <name evidence="2" type="ORF">G3256_11540</name>
</gene>
<name>A0A858SS77_9RHOB</name>
<evidence type="ECO:0000313" key="3">
    <source>
        <dbReference type="Proteomes" id="UP000503308"/>
    </source>
</evidence>
<organism evidence="2 3">
    <name type="scientific">Roseobacter ponti</name>
    <dbReference type="NCBI Taxonomy" id="1891787"/>
    <lineage>
        <taxon>Bacteria</taxon>
        <taxon>Pseudomonadati</taxon>
        <taxon>Pseudomonadota</taxon>
        <taxon>Alphaproteobacteria</taxon>
        <taxon>Rhodobacterales</taxon>
        <taxon>Roseobacteraceae</taxon>
        <taxon>Roseobacter</taxon>
    </lineage>
</organism>
<dbReference type="InterPro" id="IPR000120">
    <property type="entry name" value="Amidase"/>
</dbReference>
<dbReference type="Pfam" id="PF01425">
    <property type="entry name" value="Amidase"/>
    <property type="match status" value="1"/>
</dbReference>
<accession>A0A858SS77</accession>
<proteinExistence type="predicted"/>
<dbReference type="Proteomes" id="UP000503308">
    <property type="component" value="Chromosome"/>
</dbReference>
<dbReference type="GO" id="GO:0003824">
    <property type="term" value="F:catalytic activity"/>
    <property type="evidence" value="ECO:0007669"/>
    <property type="project" value="InterPro"/>
</dbReference>
<sequence length="447" mass="47901">MKIKPHSLSAQEAAAFIASGRLKSVQLVQSCLDRIAETDDAIHAWAHLDADAALAQAAECDRIRQKGLATGPLHGVPVGLKDIIDTRDMPTQRGTKIFEGRRPDEDARVVEMLREAGAVIMGKTVTTELAFVHANETRNPHNPEHSPGGSSSGSAAAVAAGQIPLAIGTQTNGSVIRPASFCGTFGFKPTRGMIPRTGVLQTSVSLDQLGTFGRTLGDVALLADVISGYDQRDPESFARARPDTVAGAAAEAPVEPAFAWFNLPFYDRLSEATREGLEGVMDILGDARVERMDPADQLGELVAVQARIHEYEICQHLSETFDAHWDDLSETLKPVLTRGRQISVDEYQDALAVKKSAQSFFADFFTDYDAIIAPAAAGEAPKFGEGTGDPIFCTLWTLAGLPSVTMPMLVGDTGLPIGVQLIGAVEKDDRLLRTAHWLQKHIAAEAA</sequence>